<evidence type="ECO:0000256" key="1">
    <source>
        <dbReference type="SAM" id="MobiDB-lite"/>
    </source>
</evidence>
<evidence type="ECO:0000313" key="3">
    <source>
        <dbReference type="Proteomes" id="UP001305647"/>
    </source>
</evidence>
<dbReference type="EMBL" id="MU863656">
    <property type="protein sequence ID" value="KAK4098651.1"/>
    <property type="molecule type" value="Genomic_DNA"/>
</dbReference>
<protein>
    <submittedName>
        <fullName evidence="2">Uncharacterized protein</fullName>
    </submittedName>
</protein>
<gene>
    <name evidence="2" type="ORF">N658DRAFT_499104</name>
</gene>
<accession>A0AAN6SZF0</accession>
<name>A0AAN6SZF0_9PEZI</name>
<keyword evidence="3" id="KW-1185">Reference proteome</keyword>
<sequence>MGTTHTERAARRGDNRTPPTTSQFGTPERCSAAAYPSFPWALRRPFISALFLSSHRGPFSSRDGLDTKHPYCSCRCL</sequence>
<dbReference type="Proteomes" id="UP001305647">
    <property type="component" value="Unassembled WGS sequence"/>
</dbReference>
<evidence type="ECO:0000313" key="2">
    <source>
        <dbReference type="EMBL" id="KAK4098651.1"/>
    </source>
</evidence>
<feature type="compositionally biased region" description="Basic and acidic residues" evidence="1">
    <location>
        <begin position="1"/>
        <end position="15"/>
    </location>
</feature>
<reference evidence="2" key="2">
    <citation type="submission" date="2023-05" db="EMBL/GenBank/DDBJ databases">
        <authorList>
            <consortium name="Lawrence Berkeley National Laboratory"/>
            <person name="Steindorff A."/>
            <person name="Hensen N."/>
            <person name="Bonometti L."/>
            <person name="Westerberg I."/>
            <person name="Brannstrom I.O."/>
            <person name="Guillou S."/>
            <person name="Cros-Aarteil S."/>
            <person name="Calhoun S."/>
            <person name="Haridas S."/>
            <person name="Kuo A."/>
            <person name="Mondo S."/>
            <person name="Pangilinan J."/>
            <person name="Riley R."/>
            <person name="Labutti K."/>
            <person name="Andreopoulos B."/>
            <person name="Lipzen A."/>
            <person name="Chen C."/>
            <person name="Yanf M."/>
            <person name="Daum C."/>
            <person name="Ng V."/>
            <person name="Clum A."/>
            <person name="Ohm R."/>
            <person name="Martin F."/>
            <person name="Silar P."/>
            <person name="Natvig D."/>
            <person name="Lalanne C."/>
            <person name="Gautier V."/>
            <person name="Ament-Velasquez S.L."/>
            <person name="Kruys A."/>
            <person name="Hutchinson M.I."/>
            <person name="Powell A.J."/>
            <person name="Barry K."/>
            <person name="Miller A.N."/>
            <person name="Grigoriev I.V."/>
            <person name="Debuchy R."/>
            <person name="Gladieux P."/>
            <person name="Thoren M.H."/>
            <person name="Johannesson H."/>
        </authorList>
    </citation>
    <scope>NUCLEOTIDE SEQUENCE</scope>
    <source>
        <strain evidence="2">CBS 757.83</strain>
    </source>
</reference>
<organism evidence="2 3">
    <name type="scientific">Parathielavia hyrcaniae</name>
    <dbReference type="NCBI Taxonomy" id="113614"/>
    <lineage>
        <taxon>Eukaryota</taxon>
        <taxon>Fungi</taxon>
        <taxon>Dikarya</taxon>
        <taxon>Ascomycota</taxon>
        <taxon>Pezizomycotina</taxon>
        <taxon>Sordariomycetes</taxon>
        <taxon>Sordariomycetidae</taxon>
        <taxon>Sordariales</taxon>
        <taxon>Chaetomiaceae</taxon>
        <taxon>Parathielavia</taxon>
    </lineage>
</organism>
<proteinExistence type="predicted"/>
<comment type="caution">
    <text evidence="2">The sequence shown here is derived from an EMBL/GenBank/DDBJ whole genome shotgun (WGS) entry which is preliminary data.</text>
</comment>
<dbReference type="AlphaFoldDB" id="A0AAN6SZF0"/>
<reference evidence="2" key="1">
    <citation type="journal article" date="2023" name="Mol. Phylogenet. Evol.">
        <title>Genome-scale phylogeny and comparative genomics of the fungal order Sordariales.</title>
        <authorList>
            <person name="Hensen N."/>
            <person name="Bonometti L."/>
            <person name="Westerberg I."/>
            <person name="Brannstrom I.O."/>
            <person name="Guillou S."/>
            <person name="Cros-Aarteil S."/>
            <person name="Calhoun S."/>
            <person name="Haridas S."/>
            <person name="Kuo A."/>
            <person name="Mondo S."/>
            <person name="Pangilinan J."/>
            <person name="Riley R."/>
            <person name="LaButti K."/>
            <person name="Andreopoulos B."/>
            <person name="Lipzen A."/>
            <person name="Chen C."/>
            <person name="Yan M."/>
            <person name="Daum C."/>
            <person name="Ng V."/>
            <person name="Clum A."/>
            <person name="Steindorff A."/>
            <person name="Ohm R.A."/>
            <person name="Martin F."/>
            <person name="Silar P."/>
            <person name="Natvig D.O."/>
            <person name="Lalanne C."/>
            <person name="Gautier V."/>
            <person name="Ament-Velasquez S.L."/>
            <person name="Kruys A."/>
            <person name="Hutchinson M.I."/>
            <person name="Powell A.J."/>
            <person name="Barry K."/>
            <person name="Miller A.N."/>
            <person name="Grigoriev I.V."/>
            <person name="Debuchy R."/>
            <person name="Gladieux P."/>
            <person name="Hiltunen Thoren M."/>
            <person name="Johannesson H."/>
        </authorList>
    </citation>
    <scope>NUCLEOTIDE SEQUENCE</scope>
    <source>
        <strain evidence="2">CBS 757.83</strain>
    </source>
</reference>
<feature type="region of interest" description="Disordered" evidence="1">
    <location>
        <begin position="1"/>
        <end position="28"/>
    </location>
</feature>